<dbReference type="InterPro" id="IPR007751">
    <property type="entry name" value="DUF676_lipase-like"/>
</dbReference>
<evidence type="ECO:0000313" key="5">
    <source>
        <dbReference type="Proteomes" id="UP000054248"/>
    </source>
</evidence>
<dbReference type="PANTHER" id="PTHR12482:SF62">
    <property type="entry name" value="LIPASE ROG1-RELATED"/>
    <property type="match status" value="1"/>
</dbReference>
<dbReference type="SUPFAM" id="SSF53474">
    <property type="entry name" value="alpha/beta-Hydrolases"/>
    <property type="match status" value="1"/>
</dbReference>
<evidence type="ECO:0000256" key="2">
    <source>
        <dbReference type="SAM" id="Phobius"/>
    </source>
</evidence>
<dbReference type="EMBL" id="KN823194">
    <property type="protein sequence ID" value="KIO19965.1"/>
    <property type="molecule type" value="Genomic_DNA"/>
</dbReference>
<dbReference type="Pfam" id="PF05057">
    <property type="entry name" value="DUF676"/>
    <property type="match status" value="1"/>
</dbReference>
<reference evidence="5" key="2">
    <citation type="submission" date="2015-01" db="EMBL/GenBank/DDBJ databases">
        <title>Evolutionary Origins and Diversification of the Mycorrhizal Mutualists.</title>
        <authorList>
            <consortium name="DOE Joint Genome Institute"/>
            <consortium name="Mycorrhizal Genomics Consortium"/>
            <person name="Kohler A."/>
            <person name="Kuo A."/>
            <person name="Nagy L.G."/>
            <person name="Floudas D."/>
            <person name="Copeland A."/>
            <person name="Barry K.W."/>
            <person name="Cichocki N."/>
            <person name="Veneault-Fourrey C."/>
            <person name="LaButti K."/>
            <person name="Lindquist E.A."/>
            <person name="Lipzen A."/>
            <person name="Lundell T."/>
            <person name="Morin E."/>
            <person name="Murat C."/>
            <person name="Riley R."/>
            <person name="Ohm R."/>
            <person name="Sun H."/>
            <person name="Tunlid A."/>
            <person name="Henrissat B."/>
            <person name="Grigoriev I.V."/>
            <person name="Hibbett D.S."/>
            <person name="Martin F."/>
        </authorList>
    </citation>
    <scope>NUCLEOTIDE SEQUENCE [LARGE SCALE GENOMIC DNA]</scope>
    <source>
        <strain evidence="5">MUT 4182</strain>
    </source>
</reference>
<dbReference type="OrthoDB" id="273452at2759"/>
<protein>
    <recommendedName>
        <fullName evidence="3">DUF676 domain-containing protein</fullName>
    </recommendedName>
</protein>
<feature type="domain" description="DUF676" evidence="3">
    <location>
        <begin position="9"/>
        <end position="222"/>
    </location>
</feature>
<feature type="transmembrane region" description="Helical" evidence="2">
    <location>
        <begin position="295"/>
        <end position="318"/>
    </location>
</feature>
<comment type="similarity">
    <text evidence="1">Belongs to the putative lipase ROG1 family.</text>
</comment>
<evidence type="ECO:0000259" key="3">
    <source>
        <dbReference type="Pfam" id="PF05057"/>
    </source>
</evidence>
<keyword evidence="5" id="KW-1185">Reference proteome</keyword>
<sequence length="413" mass="46510">MTSNNSLAQVHLLVCVHGMWGEPSHVTRLAEIAKETHPEPEDGIELDVLVAETNRDENTYDGIDWGAERVIEEIKARIASIEGSTPGSSEAKRRKVTRFSIFGYSLGGLVARYTVGILYATKFFDTVKPINFATIATPHIGLTRYRGSFLSRLTHTLGPRLLSRTGKQFYAKDNDDWGDGNRKPLVEAMSEKDSVFFEGLSQFKHIHFVGNAIDDLTVPFVTACVESYDPFTGHAESGIEIELDERYAPIIKAFKYPDAPPTRPPKQGFGTRVKAWWNAPSALPPFLQIRFPLNILFYVILPILIPTVALIVIGNFTWNSLKSKKRIRLLEARDTDNRSAIVKFVSDLEHRVEDAVLRVIENLNQLPGLHKAFVWLDGLMNTHAAIICRDVDQFEFHRRGEGVLKYLADGFEM</sequence>
<evidence type="ECO:0000256" key="1">
    <source>
        <dbReference type="ARBA" id="ARBA00007920"/>
    </source>
</evidence>
<gene>
    <name evidence="4" type="ORF">M407DRAFT_82078</name>
</gene>
<dbReference type="AlphaFoldDB" id="A0A0C3PXV0"/>
<evidence type="ECO:0000313" key="4">
    <source>
        <dbReference type="EMBL" id="KIO19965.1"/>
    </source>
</evidence>
<reference evidence="4 5" key="1">
    <citation type="submission" date="2014-04" db="EMBL/GenBank/DDBJ databases">
        <authorList>
            <consortium name="DOE Joint Genome Institute"/>
            <person name="Kuo A."/>
            <person name="Girlanda M."/>
            <person name="Perotto S."/>
            <person name="Kohler A."/>
            <person name="Nagy L.G."/>
            <person name="Floudas D."/>
            <person name="Copeland A."/>
            <person name="Barry K.W."/>
            <person name="Cichocki N."/>
            <person name="Veneault-Fourrey C."/>
            <person name="LaButti K."/>
            <person name="Lindquist E.A."/>
            <person name="Lipzen A."/>
            <person name="Lundell T."/>
            <person name="Morin E."/>
            <person name="Murat C."/>
            <person name="Sun H."/>
            <person name="Tunlid A."/>
            <person name="Henrissat B."/>
            <person name="Grigoriev I.V."/>
            <person name="Hibbett D.S."/>
            <person name="Martin F."/>
            <person name="Nordberg H.P."/>
            <person name="Cantor M.N."/>
            <person name="Hua S.X."/>
        </authorList>
    </citation>
    <scope>NUCLEOTIDE SEQUENCE [LARGE SCALE GENOMIC DNA]</scope>
    <source>
        <strain evidence="4 5">MUT 4182</strain>
    </source>
</reference>
<dbReference type="InterPro" id="IPR044294">
    <property type="entry name" value="Lipase-like"/>
</dbReference>
<dbReference type="InterPro" id="IPR029058">
    <property type="entry name" value="AB_hydrolase_fold"/>
</dbReference>
<keyword evidence="2" id="KW-0472">Membrane</keyword>
<accession>A0A0C3PXV0</accession>
<keyword evidence="2" id="KW-0812">Transmembrane</keyword>
<dbReference type="PANTHER" id="PTHR12482">
    <property type="entry name" value="LIPASE ROG1-RELATED-RELATED"/>
    <property type="match status" value="1"/>
</dbReference>
<proteinExistence type="inferred from homology"/>
<organism evidence="4 5">
    <name type="scientific">Tulasnella calospora MUT 4182</name>
    <dbReference type="NCBI Taxonomy" id="1051891"/>
    <lineage>
        <taxon>Eukaryota</taxon>
        <taxon>Fungi</taxon>
        <taxon>Dikarya</taxon>
        <taxon>Basidiomycota</taxon>
        <taxon>Agaricomycotina</taxon>
        <taxon>Agaricomycetes</taxon>
        <taxon>Cantharellales</taxon>
        <taxon>Tulasnellaceae</taxon>
        <taxon>Tulasnella</taxon>
    </lineage>
</organism>
<keyword evidence="2" id="KW-1133">Transmembrane helix</keyword>
<name>A0A0C3PXV0_9AGAM</name>
<dbReference type="HOGENOM" id="CLU_027968_0_0_1"/>
<dbReference type="Gene3D" id="3.40.50.1820">
    <property type="entry name" value="alpha/beta hydrolase"/>
    <property type="match status" value="1"/>
</dbReference>
<dbReference type="Proteomes" id="UP000054248">
    <property type="component" value="Unassembled WGS sequence"/>
</dbReference>